<evidence type="ECO:0000256" key="5">
    <source>
        <dbReference type="ARBA" id="ARBA00023163"/>
    </source>
</evidence>
<keyword evidence="4" id="KW-0238">DNA-binding</keyword>
<name>A0A845F082_9BACL</name>
<keyword evidence="2" id="KW-0805">Transcription regulation</keyword>
<feature type="domain" description="RNA polymerase sigma-70 region 2" evidence="6">
    <location>
        <begin position="19"/>
        <end position="78"/>
    </location>
</feature>
<dbReference type="Proteomes" id="UP000447833">
    <property type="component" value="Unassembled WGS sequence"/>
</dbReference>
<evidence type="ECO:0000313" key="9">
    <source>
        <dbReference type="Proteomes" id="UP000447833"/>
    </source>
</evidence>
<feature type="domain" description="RNA polymerase sigma factor 70 region 4 type 2" evidence="7">
    <location>
        <begin position="100"/>
        <end position="151"/>
    </location>
</feature>
<organism evidence="8 9">
    <name type="scientific">Guptibacillus hwajinpoensis</name>
    <dbReference type="NCBI Taxonomy" id="208199"/>
    <lineage>
        <taxon>Bacteria</taxon>
        <taxon>Bacillati</taxon>
        <taxon>Bacillota</taxon>
        <taxon>Bacilli</taxon>
        <taxon>Bacillales</taxon>
        <taxon>Guptibacillaceae</taxon>
        <taxon>Guptibacillus</taxon>
    </lineage>
</organism>
<dbReference type="PANTHER" id="PTHR43133:SF8">
    <property type="entry name" value="RNA POLYMERASE SIGMA FACTOR HI_1459-RELATED"/>
    <property type="match status" value="1"/>
</dbReference>
<reference evidence="8 9" key="1">
    <citation type="submission" date="2019-11" db="EMBL/GenBank/DDBJ databases">
        <title>Genome sequences of 17 halophilic strains isolated from different environments.</title>
        <authorList>
            <person name="Furrow R.E."/>
        </authorList>
    </citation>
    <scope>NUCLEOTIDE SEQUENCE [LARGE SCALE GENOMIC DNA]</scope>
    <source>
        <strain evidence="8 9">22506_14_FS</strain>
    </source>
</reference>
<proteinExistence type="inferred from homology"/>
<dbReference type="EMBL" id="WMEY01000003">
    <property type="protein sequence ID" value="MYL64154.1"/>
    <property type="molecule type" value="Genomic_DNA"/>
</dbReference>
<dbReference type="SUPFAM" id="SSF88659">
    <property type="entry name" value="Sigma3 and sigma4 domains of RNA polymerase sigma factors"/>
    <property type="match status" value="1"/>
</dbReference>
<dbReference type="InterPro" id="IPR036388">
    <property type="entry name" value="WH-like_DNA-bd_sf"/>
</dbReference>
<dbReference type="AlphaFoldDB" id="A0A845F082"/>
<sequence length="218" mass="25418">MHTEIDDEYCNQKQLEEVISKLYRYCYHLTQNKWDGEEIAQETIYKALKHYRNEKWSNALLKKMAYHQWVDRIRKRDKENLLSEIDLQDDATADKEFCSEWLEKLLKQLTPKQFITFVLKEAFQYKISEIAVLLNMSDTGVKALLNRSRLKVKKLSDTGVDSFWAEAIQESLLHTIVNSIHTQDPSELINMLPILLNPQVSSFKTTYASPSSVLSLAA</sequence>
<dbReference type="Gene3D" id="1.10.1740.10">
    <property type="match status" value="1"/>
</dbReference>
<gene>
    <name evidence="8" type="ORF">GLW07_12400</name>
</gene>
<protein>
    <submittedName>
        <fullName evidence="8">RNA polymerase subunit sigma</fullName>
    </submittedName>
</protein>
<evidence type="ECO:0000259" key="7">
    <source>
        <dbReference type="Pfam" id="PF08281"/>
    </source>
</evidence>
<evidence type="ECO:0000256" key="2">
    <source>
        <dbReference type="ARBA" id="ARBA00023015"/>
    </source>
</evidence>
<dbReference type="InterPro" id="IPR013325">
    <property type="entry name" value="RNA_pol_sigma_r2"/>
</dbReference>
<dbReference type="PANTHER" id="PTHR43133">
    <property type="entry name" value="RNA POLYMERASE ECF-TYPE SIGMA FACTO"/>
    <property type="match status" value="1"/>
</dbReference>
<evidence type="ECO:0000256" key="3">
    <source>
        <dbReference type="ARBA" id="ARBA00023082"/>
    </source>
</evidence>
<dbReference type="Pfam" id="PF08281">
    <property type="entry name" value="Sigma70_r4_2"/>
    <property type="match status" value="1"/>
</dbReference>
<dbReference type="InterPro" id="IPR039425">
    <property type="entry name" value="RNA_pol_sigma-70-like"/>
</dbReference>
<keyword evidence="5" id="KW-0804">Transcription</keyword>
<accession>A0A845F082</accession>
<evidence type="ECO:0000313" key="8">
    <source>
        <dbReference type="EMBL" id="MYL64154.1"/>
    </source>
</evidence>
<dbReference type="GO" id="GO:0003677">
    <property type="term" value="F:DNA binding"/>
    <property type="evidence" value="ECO:0007669"/>
    <property type="project" value="UniProtKB-KW"/>
</dbReference>
<keyword evidence="3" id="KW-0731">Sigma factor</keyword>
<dbReference type="Gene3D" id="1.10.10.10">
    <property type="entry name" value="Winged helix-like DNA-binding domain superfamily/Winged helix DNA-binding domain"/>
    <property type="match status" value="1"/>
</dbReference>
<dbReference type="InterPro" id="IPR007627">
    <property type="entry name" value="RNA_pol_sigma70_r2"/>
</dbReference>
<dbReference type="Pfam" id="PF04542">
    <property type="entry name" value="Sigma70_r2"/>
    <property type="match status" value="1"/>
</dbReference>
<dbReference type="GO" id="GO:0006352">
    <property type="term" value="P:DNA-templated transcription initiation"/>
    <property type="evidence" value="ECO:0007669"/>
    <property type="project" value="InterPro"/>
</dbReference>
<comment type="similarity">
    <text evidence="1">Belongs to the sigma-70 factor family. ECF subfamily.</text>
</comment>
<dbReference type="GO" id="GO:0016987">
    <property type="term" value="F:sigma factor activity"/>
    <property type="evidence" value="ECO:0007669"/>
    <property type="project" value="UniProtKB-KW"/>
</dbReference>
<comment type="caution">
    <text evidence="8">The sequence shown here is derived from an EMBL/GenBank/DDBJ whole genome shotgun (WGS) entry which is preliminary data.</text>
</comment>
<dbReference type="InterPro" id="IPR013249">
    <property type="entry name" value="RNA_pol_sigma70_r4_t2"/>
</dbReference>
<evidence type="ECO:0000256" key="1">
    <source>
        <dbReference type="ARBA" id="ARBA00010641"/>
    </source>
</evidence>
<evidence type="ECO:0000256" key="4">
    <source>
        <dbReference type="ARBA" id="ARBA00023125"/>
    </source>
</evidence>
<dbReference type="SUPFAM" id="SSF88946">
    <property type="entry name" value="Sigma2 domain of RNA polymerase sigma factors"/>
    <property type="match status" value="1"/>
</dbReference>
<dbReference type="InterPro" id="IPR013324">
    <property type="entry name" value="RNA_pol_sigma_r3/r4-like"/>
</dbReference>
<evidence type="ECO:0000259" key="6">
    <source>
        <dbReference type="Pfam" id="PF04542"/>
    </source>
</evidence>
<dbReference type="RefSeq" id="WP_160919590.1">
    <property type="nucleotide sequence ID" value="NZ_WMEY01000003.1"/>
</dbReference>